<dbReference type="GO" id="GO:0016887">
    <property type="term" value="F:ATP hydrolysis activity"/>
    <property type="evidence" value="ECO:0007669"/>
    <property type="project" value="InterPro"/>
</dbReference>
<dbReference type="InterPro" id="IPR003593">
    <property type="entry name" value="AAA+_ATPase"/>
</dbReference>
<evidence type="ECO:0000313" key="4">
    <source>
        <dbReference type="EMBL" id="HDN84525.1"/>
    </source>
</evidence>
<evidence type="ECO:0000259" key="3">
    <source>
        <dbReference type="PROSITE" id="PS50893"/>
    </source>
</evidence>
<gene>
    <name evidence="4" type="ORF">ENG47_02050</name>
</gene>
<keyword evidence="1" id="KW-0547">Nucleotide-binding</keyword>
<dbReference type="PANTHER" id="PTHR43790">
    <property type="entry name" value="CARBOHYDRATE TRANSPORT ATP-BINDING PROTEIN MG119-RELATED"/>
    <property type="match status" value="1"/>
</dbReference>
<dbReference type="InterPro" id="IPR027417">
    <property type="entry name" value="P-loop_NTPase"/>
</dbReference>
<evidence type="ECO:0000256" key="1">
    <source>
        <dbReference type="ARBA" id="ARBA00022741"/>
    </source>
</evidence>
<feature type="non-terminal residue" evidence="4">
    <location>
        <position position="1"/>
    </location>
</feature>
<name>A0A7V0QQT4_UNCAE</name>
<dbReference type="Proteomes" id="UP000885660">
    <property type="component" value="Unassembled WGS sequence"/>
</dbReference>
<dbReference type="CDD" id="cd03216">
    <property type="entry name" value="ABC_Carb_Monos_I"/>
    <property type="match status" value="1"/>
</dbReference>
<dbReference type="PANTHER" id="PTHR43790:SF8">
    <property type="entry name" value="SUGAR ABC TRANSPORTER ATP-BINDING PROTEIN"/>
    <property type="match status" value="1"/>
</dbReference>
<dbReference type="SMART" id="SM00382">
    <property type="entry name" value="AAA"/>
    <property type="match status" value="1"/>
</dbReference>
<dbReference type="SUPFAM" id="SSF52540">
    <property type="entry name" value="P-loop containing nucleoside triphosphate hydrolases"/>
    <property type="match status" value="1"/>
</dbReference>
<dbReference type="Gene3D" id="3.40.50.300">
    <property type="entry name" value="P-loop containing nucleotide triphosphate hydrolases"/>
    <property type="match status" value="1"/>
</dbReference>
<dbReference type="PROSITE" id="PS50893">
    <property type="entry name" value="ABC_TRANSPORTER_2"/>
    <property type="match status" value="1"/>
</dbReference>
<dbReference type="Pfam" id="PF00005">
    <property type="entry name" value="ABC_tran"/>
    <property type="match status" value="1"/>
</dbReference>
<organism evidence="4">
    <name type="scientific">Aerophobetes bacterium</name>
    <dbReference type="NCBI Taxonomy" id="2030807"/>
    <lineage>
        <taxon>Bacteria</taxon>
        <taxon>Candidatus Aerophobota</taxon>
    </lineage>
</organism>
<sequence>VKALQDVNFEVYPCEVVALVGDNGAGKSTLMKILAGVYPPSKGEIFIEGEKVNFTSPADAISRGIQMIYQDLAVADNIDVAGNIFLGRELEKKALGGFTKIIDKKRMEELAWEALERVKINIGSVREKVENLSGGQRQAVAIARAISAKAKIIIMDEPAAALGVKETHELLELIKDLKEKKIAVVYISHRLENIFEVSDRVIVLKGGKRIADRQTKDTTMEKIRQLIVEGV</sequence>
<comment type="caution">
    <text evidence="4">The sequence shown here is derived from an EMBL/GenBank/DDBJ whole genome shotgun (WGS) entry which is preliminary data.</text>
</comment>
<dbReference type="GO" id="GO:0005524">
    <property type="term" value="F:ATP binding"/>
    <property type="evidence" value="ECO:0007669"/>
    <property type="project" value="UniProtKB-KW"/>
</dbReference>
<dbReference type="AlphaFoldDB" id="A0A7V0QQT4"/>
<feature type="domain" description="ABC transporter" evidence="3">
    <location>
        <begin position="1"/>
        <end position="231"/>
    </location>
</feature>
<dbReference type="InterPro" id="IPR003439">
    <property type="entry name" value="ABC_transporter-like_ATP-bd"/>
</dbReference>
<dbReference type="PROSITE" id="PS00211">
    <property type="entry name" value="ABC_TRANSPORTER_1"/>
    <property type="match status" value="1"/>
</dbReference>
<evidence type="ECO:0000256" key="2">
    <source>
        <dbReference type="ARBA" id="ARBA00022840"/>
    </source>
</evidence>
<dbReference type="InterPro" id="IPR017871">
    <property type="entry name" value="ABC_transporter-like_CS"/>
</dbReference>
<protein>
    <submittedName>
        <fullName evidence="4">Sugar ABC transporter ATP-binding protein</fullName>
    </submittedName>
</protein>
<accession>A0A7V0QQT4</accession>
<dbReference type="InterPro" id="IPR050107">
    <property type="entry name" value="ABC_carbohydrate_import_ATPase"/>
</dbReference>
<reference evidence="4" key="1">
    <citation type="journal article" date="2020" name="mSystems">
        <title>Genome- and Community-Level Interaction Insights into Carbon Utilization and Element Cycling Functions of Hydrothermarchaeota in Hydrothermal Sediment.</title>
        <authorList>
            <person name="Zhou Z."/>
            <person name="Liu Y."/>
            <person name="Xu W."/>
            <person name="Pan J."/>
            <person name="Luo Z.H."/>
            <person name="Li M."/>
        </authorList>
    </citation>
    <scope>NUCLEOTIDE SEQUENCE [LARGE SCALE GENOMIC DNA]</scope>
    <source>
        <strain evidence="4">HyVt-219</strain>
    </source>
</reference>
<dbReference type="EMBL" id="DRBC01000113">
    <property type="protein sequence ID" value="HDN84525.1"/>
    <property type="molecule type" value="Genomic_DNA"/>
</dbReference>
<proteinExistence type="predicted"/>
<keyword evidence="2 4" id="KW-0067">ATP-binding</keyword>